<dbReference type="Pfam" id="PF00082">
    <property type="entry name" value="Peptidase_S8"/>
    <property type="match status" value="1"/>
</dbReference>
<dbReference type="PANTHER" id="PTHR43806">
    <property type="entry name" value="PEPTIDASE S8"/>
    <property type="match status" value="1"/>
</dbReference>
<feature type="signal peptide" evidence="8">
    <location>
        <begin position="1"/>
        <end position="20"/>
    </location>
</feature>
<keyword evidence="2" id="KW-0134">Cell wall</keyword>
<dbReference type="PROSITE" id="PS00138">
    <property type="entry name" value="SUBTILASE_SER"/>
    <property type="match status" value="1"/>
</dbReference>
<proteinExistence type="inferred from homology"/>
<feature type="active site" description="Charge relay system" evidence="7">
    <location>
        <position position="215"/>
    </location>
</feature>
<keyword evidence="4 8" id="KW-0732">Signal</keyword>
<protein>
    <recommendedName>
        <fullName evidence="14">Subtilisin-like protein</fullName>
    </recommendedName>
</protein>
<evidence type="ECO:0000256" key="7">
    <source>
        <dbReference type="PROSITE-ProRule" id="PRU01240"/>
    </source>
</evidence>
<evidence type="ECO:0000256" key="3">
    <source>
        <dbReference type="ARBA" id="ARBA00022670"/>
    </source>
</evidence>
<evidence type="ECO:0000256" key="4">
    <source>
        <dbReference type="ARBA" id="ARBA00022729"/>
    </source>
</evidence>
<feature type="domain" description="C5a peptidase/Subtilisin-like protease SBT2-like Fn3-like" evidence="11">
    <location>
        <begin position="591"/>
        <end position="704"/>
    </location>
</feature>
<name>A0ABR2VSR5_9FUNG</name>
<evidence type="ECO:0000259" key="9">
    <source>
        <dbReference type="Pfam" id="PF00082"/>
    </source>
</evidence>
<dbReference type="PROSITE" id="PS00137">
    <property type="entry name" value="SUBTILASE_HIS"/>
    <property type="match status" value="1"/>
</dbReference>
<evidence type="ECO:0000256" key="6">
    <source>
        <dbReference type="ARBA" id="ARBA00022825"/>
    </source>
</evidence>
<reference evidence="12 13" key="1">
    <citation type="submission" date="2023-04" db="EMBL/GenBank/DDBJ databases">
        <title>Genome of Basidiobolus ranarum AG-B5.</title>
        <authorList>
            <person name="Stajich J.E."/>
            <person name="Carter-House D."/>
            <person name="Gryganskyi A."/>
        </authorList>
    </citation>
    <scope>NUCLEOTIDE SEQUENCE [LARGE SCALE GENOMIC DNA]</scope>
    <source>
        <strain evidence="12 13">AG-B5</strain>
    </source>
</reference>
<comment type="similarity">
    <text evidence="1 7">Belongs to the peptidase S8 family.</text>
</comment>
<evidence type="ECO:0008006" key="14">
    <source>
        <dbReference type="Google" id="ProtNLM"/>
    </source>
</evidence>
<dbReference type="Pfam" id="PF06280">
    <property type="entry name" value="fn3_5"/>
    <property type="match status" value="1"/>
</dbReference>
<evidence type="ECO:0000259" key="10">
    <source>
        <dbReference type="Pfam" id="PF02225"/>
    </source>
</evidence>
<feature type="domain" description="Peptidase S8/S53" evidence="9">
    <location>
        <begin position="156"/>
        <end position="554"/>
    </location>
</feature>
<feature type="chain" id="PRO_5046620560" description="Subtilisin-like protein" evidence="8">
    <location>
        <begin position="21"/>
        <end position="850"/>
    </location>
</feature>
<organism evidence="12 13">
    <name type="scientific">Basidiobolus ranarum</name>
    <dbReference type="NCBI Taxonomy" id="34480"/>
    <lineage>
        <taxon>Eukaryota</taxon>
        <taxon>Fungi</taxon>
        <taxon>Fungi incertae sedis</taxon>
        <taxon>Zoopagomycota</taxon>
        <taxon>Entomophthoromycotina</taxon>
        <taxon>Basidiobolomycetes</taxon>
        <taxon>Basidiobolales</taxon>
        <taxon>Basidiobolaceae</taxon>
        <taxon>Basidiobolus</taxon>
    </lineage>
</organism>
<keyword evidence="3 7" id="KW-0645">Protease</keyword>
<keyword evidence="13" id="KW-1185">Reference proteome</keyword>
<dbReference type="PRINTS" id="PR00723">
    <property type="entry name" value="SUBTILISIN"/>
</dbReference>
<dbReference type="PANTHER" id="PTHR43806:SF66">
    <property type="entry name" value="SERIN ENDOPEPTIDASE"/>
    <property type="match status" value="1"/>
</dbReference>
<keyword evidence="6 7" id="KW-0720">Serine protease</keyword>
<dbReference type="InterPro" id="IPR010435">
    <property type="entry name" value="C5a/SBT2-like_Fn3"/>
</dbReference>
<feature type="active site" description="Charge relay system" evidence="7">
    <location>
        <position position="518"/>
    </location>
</feature>
<dbReference type="SUPFAM" id="SSF52743">
    <property type="entry name" value="Subtilisin-like"/>
    <property type="match status" value="1"/>
</dbReference>
<accession>A0ABR2VSR5</accession>
<evidence type="ECO:0000313" key="13">
    <source>
        <dbReference type="Proteomes" id="UP001479436"/>
    </source>
</evidence>
<evidence type="ECO:0000313" key="12">
    <source>
        <dbReference type="EMBL" id="KAK9695998.1"/>
    </source>
</evidence>
<evidence type="ECO:0000256" key="8">
    <source>
        <dbReference type="SAM" id="SignalP"/>
    </source>
</evidence>
<gene>
    <name evidence="12" type="ORF">K7432_012699</name>
</gene>
<evidence type="ECO:0000256" key="5">
    <source>
        <dbReference type="ARBA" id="ARBA00022801"/>
    </source>
</evidence>
<comment type="caution">
    <text evidence="12">The sequence shown here is derived from an EMBL/GenBank/DDBJ whole genome shotgun (WGS) entry which is preliminary data.</text>
</comment>
<dbReference type="CDD" id="cd07489">
    <property type="entry name" value="Peptidases_S8_5"/>
    <property type="match status" value="1"/>
</dbReference>
<dbReference type="Gene3D" id="2.60.40.1710">
    <property type="entry name" value="Subtilisin-like superfamily"/>
    <property type="match status" value="1"/>
</dbReference>
<dbReference type="PROSITE" id="PS51892">
    <property type="entry name" value="SUBTILASE"/>
    <property type="match status" value="1"/>
</dbReference>
<keyword evidence="2" id="KW-0964">Secreted</keyword>
<sequence length="850" mass="90285">MRFQQLFLLSTLLMADYALGSRPTGVLKSLPADFGTSTTSVVPDAYIVEFFEDGAKSTVRDQLFSNLKEQGIVYKERTTFSDSFNGVSINVDSQHADFLASVQGVKAVWPITQHKRSAAIDTSKIYGSGSLPANLISSPHVMTGVDKIHQKLKNTGAGIKVGGIDTGIDYTHPALGGCFGKNCRVQYGYDFVGDAYNGDVGSLKGDSDPKDCQGHGTHVAGIIGANDKSFVGVAPDVTLGAYKVFGCDGGAPTDMIIKAIEQSVVDKMNVINLSLGSSLPYPDDPMTRALNKASDAGVVVVVAAGNDGMNGLWTIGRPSTAVKSIAVASFDNVKYPGQAFTINEDKNKKFVAGYEGTEAVTFKNTPFAIAKTGGCSPLNEDLTGKVVLFFKAESCDLTVKGVNAQNAGAVGAFVYSSTFGAYVATTMDPSLKIPLMGLQASDAAYLNDLYTKNKDLTISFDTVQKLYDNPNGGKPSSFTSWGPDFELNFKPDVGAPGGIIYSTFPIAKGSYAHLRGTSMASPYTAGSAALVLKAKGLIEPSVVRTLLQHTSQPVRELNFKGLTSAGKQGSGLINVWDAIHTTTFVSPAKFSLNDTTHFNGIHTFTLSNNGKKSITYAIDHYPAVSVNGYDKNGYPALQNGFVLSGAGASAKASPSTVTVRPGQSKKVKVTLTPPRFDKKDLWIYSGYVNFKPLNTKDNVVRVPYAGVAGDLHSVKVIDLKGERQPTVVSYITGLPKDEYTLVGADVPRISFPLIHATKYLSIALGDAKGQEVGLLGLVEGGFSRNYPGTTVKIAFTGTITVVKDGKAQEVQAPSGTYTVIVKGLKPFGSPNKPSDFDTWVSKPFAVKRKN</sequence>
<dbReference type="Gene3D" id="3.50.30.30">
    <property type="match status" value="1"/>
</dbReference>
<dbReference type="InterPro" id="IPR050131">
    <property type="entry name" value="Peptidase_S8_subtilisin-like"/>
</dbReference>
<evidence type="ECO:0000259" key="11">
    <source>
        <dbReference type="Pfam" id="PF06280"/>
    </source>
</evidence>
<evidence type="ECO:0000256" key="2">
    <source>
        <dbReference type="ARBA" id="ARBA00022512"/>
    </source>
</evidence>
<dbReference type="InterPro" id="IPR003137">
    <property type="entry name" value="PA_domain"/>
</dbReference>
<dbReference type="InterPro" id="IPR022398">
    <property type="entry name" value="Peptidase_S8_His-AS"/>
</dbReference>
<dbReference type="SUPFAM" id="SSF52025">
    <property type="entry name" value="PA domain"/>
    <property type="match status" value="1"/>
</dbReference>
<dbReference type="InterPro" id="IPR036852">
    <property type="entry name" value="Peptidase_S8/S53_dom_sf"/>
</dbReference>
<feature type="domain" description="PA" evidence="10">
    <location>
        <begin position="372"/>
        <end position="444"/>
    </location>
</feature>
<dbReference type="Gene3D" id="3.40.50.200">
    <property type="entry name" value="Peptidase S8/S53 domain"/>
    <property type="match status" value="1"/>
</dbReference>
<keyword evidence="5 7" id="KW-0378">Hydrolase</keyword>
<dbReference type="InterPro" id="IPR000209">
    <property type="entry name" value="Peptidase_S8/S53_dom"/>
</dbReference>
<dbReference type="InterPro" id="IPR046450">
    <property type="entry name" value="PA_dom_sf"/>
</dbReference>
<dbReference type="InterPro" id="IPR015500">
    <property type="entry name" value="Peptidase_S8_subtilisin-rel"/>
</dbReference>
<feature type="active site" description="Charge relay system" evidence="7">
    <location>
        <position position="165"/>
    </location>
</feature>
<evidence type="ECO:0000256" key="1">
    <source>
        <dbReference type="ARBA" id="ARBA00011073"/>
    </source>
</evidence>
<dbReference type="EMBL" id="JASJQH010008015">
    <property type="protein sequence ID" value="KAK9695998.1"/>
    <property type="molecule type" value="Genomic_DNA"/>
</dbReference>
<dbReference type="InterPro" id="IPR034187">
    <property type="entry name" value="Peptidases_S8_5"/>
</dbReference>
<dbReference type="InterPro" id="IPR023828">
    <property type="entry name" value="Peptidase_S8_Ser-AS"/>
</dbReference>
<dbReference type="Proteomes" id="UP001479436">
    <property type="component" value="Unassembled WGS sequence"/>
</dbReference>
<dbReference type="Pfam" id="PF02225">
    <property type="entry name" value="PA"/>
    <property type="match status" value="1"/>
</dbReference>